<dbReference type="CDD" id="cd00187">
    <property type="entry name" value="TOP4c"/>
    <property type="match status" value="1"/>
</dbReference>
<keyword evidence="5 6" id="KW-0413">Isomerase</keyword>
<keyword evidence="3 6" id="KW-0799">Topoisomerase</keyword>
<dbReference type="Proteomes" id="UP000050975">
    <property type="component" value="Unassembled WGS sequence"/>
</dbReference>
<evidence type="ECO:0000256" key="1">
    <source>
        <dbReference type="ARBA" id="ARBA00000185"/>
    </source>
</evidence>
<dbReference type="PANTHER" id="PTHR43493">
    <property type="entry name" value="DNA GYRASE/TOPOISOMERASE SUBUNIT A"/>
    <property type="match status" value="1"/>
</dbReference>
<evidence type="ECO:0000259" key="7">
    <source>
        <dbReference type="PROSITE" id="PS52040"/>
    </source>
</evidence>
<name>A0A0S8JSJ5_UNCW3</name>
<dbReference type="Gene3D" id="3.90.199.10">
    <property type="entry name" value="Topoisomerase II, domain 5"/>
    <property type="match status" value="1"/>
</dbReference>
<dbReference type="AlphaFoldDB" id="A0A0S8JSJ5"/>
<evidence type="ECO:0000313" key="9">
    <source>
        <dbReference type="Proteomes" id="UP000050975"/>
    </source>
</evidence>
<dbReference type="SMART" id="SM00434">
    <property type="entry name" value="TOP4c"/>
    <property type="match status" value="1"/>
</dbReference>
<comment type="catalytic activity">
    <reaction evidence="1 6">
        <text>ATP-dependent breakage, passage and rejoining of double-stranded DNA.</text>
        <dbReference type="EC" id="5.6.2.2"/>
    </reaction>
</comment>
<dbReference type="Gene3D" id="3.30.1360.40">
    <property type="match status" value="1"/>
</dbReference>
<evidence type="ECO:0000313" key="8">
    <source>
        <dbReference type="EMBL" id="KPL12769.1"/>
    </source>
</evidence>
<evidence type="ECO:0000256" key="4">
    <source>
        <dbReference type="ARBA" id="ARBA00023125"/>
    </source>
</evidence>
<dbReference type="InterPro" id="IPR002205">
    <property type="entry name" value="Topo_IIA_dom_A"/>
</dbReference>
<dbReference type="SUPFAM" id="SSF56719">
    <property type="entry name" value="Type II DNA topoisomerase"/>
    <property type="match status" value="1"/>
</dbReference>
<evidence type="ECO:0000256" key="5">
    <source>
        <dbReference type="ARBA" id="ARBA00023235"/>
    </source>
</evidence>
<dbReference type="Pfam" id="PF00521">
    <property type="entry name" value="DNA_topoisoIV"/>
    <property type="match status" value="1"/>
</dbReference>
<dbReference type="InterPro" id="IPR050220">
    <property type="entry name" value="Type_II_DNA_Topoisomerases"/>
</dbReference>
<dbReference type="GO" id="GO:0009330">
    <property type="term" value="C:DNA topoisomerase type II (double strand cut, ATP-hydrolyzing) complex"/>
    <property type="evidence" value="ECO:0007669"/>
    <property type="project" value="TreeGrafter"/>
</dbReference>
<sequence length="300" mass="32928">MEQRITNVYIEDEIKSSYLDYAMSVIVGRALPDARDGLKPVQRRILYAMSEAGLLANRPYKKSATVIGDVLGKYHPHGDMAIYDALVRMAQDFSMRYALVDGQGNFGSIDGDAPAAYRYTEAKLTPLAEDVLKDLSKDTVDFVPNFDGRLKEPVVLPSNTPNLLCNGASGIAVGMATNIPPHNLSELTRALITIIDDPKVKDDSLMKLVPGPDFPTGAIIIGREGIKQAYKTGKGRIIIRGKARVEDIKGGKQTIVITEIPYQVNKSSLLEKIANLARQKKVEDISDLRDESDKDGIRIV</sequence>
<dbReference type="PROSITE" id="PS52040">
    <property type="entry name" value="TOPO_IIA"/>
    <property type="match status" value="1"/>
</dbReference>
<proteinExistence type="inferred from homology"/>
<evidence type="ECO:0000256" key="3">
    <source>
        <dbReference type="ARBA" id="ARBA00023029"/>
    </source>
</evidence>
<reference evidence="8 9" key="1">
    <citation type="journal article" date="2015" name="Microbiome">
        <title>Genomic resolution of linkages in carbon, nitrogen, and sulfur cycling among widespread estuary sediment bacteria.</title>
        <authorList>
            <person name="Baker B.J."/>
            <person name="Lazar C.S."/>
            <person name="Teske A.P."/>
            <person name="Dick G.J."/>
        </authorList>
    </citation>
    <scope>NUCLEOTIDE SEQUENCE [LARGE SCALE GENOMIC DNA]</scope>
    <source>
        <strain evidence="8">SM1_77</strain>
    </source>
</reference>
<dbReference type="GO" id="GO:0003677">
    <property type="term" value="F:DNA binding"/>
    <property type="evidence" value="ECO:0007669"/>
    <property type="project" value="UniProtKB-UniRule"/>
</dbReference>
<dbReference type="InterPro" id="IPR013760">
    <property type="entry name" value="Topo_IIA-like_dom_sf"/>
</dbReference>
<evidence type="ECO:0000256" key="6">
    <source>
        <dbReference type="PROSITE-ProRule" id="PRU01384"/>
    </source>
</evidence>
<keyword evidence="4 6" id="KW-0238">DNA-binding</keyword>
<dbReference type="GO" id="GO:0003918">
    <property type="term" value="F:DNA topoisomerase type II (double strand cut, ATP-hydrolyzing) activity"/>
    <property type="evidence" value="ECO:0007669"/>
    <property type="project" value="UniProtKB-EC"/>
</dbReference>
<dbReference type="PANTHER" id="PTHR43493:SF5">
    <property type="entry name" value="DNA GYRASE SUBUNIT A, CHLOROPLASTIC_MITOCHONDRIAL"/>
    <property type="match status" value="1"/>
</dbReference>
<dbReference type="GO" id="GO:0005524">
    <property type="term" value="F:ATP binding"/>
    <property type="evidence" value="ECO:0007669"/>
    <property type="project" value="InterPro"/>
</dbReference>
<accession>A0A0S8JSJ5</accession>
<dbReference type="InterPro" id="IPR013758">
    <property type="entry name" value="Topo_IIA_A/C_ab"/>
</dbReference>
<organism evidence="8 9">
    <name type="scientific">candidate division WOR_3 bacterium SM1_77</name>
    <dbReference type="NCBI Taxonomy" id="1703778"/>
    <lineage>
        <taxon>Bacteria</taxon>
        <taxon>Bacteria division WOR-3</taxon>
    </lineage>
</organism>
<gene>
    <name evidence="8" type="ORF">AMJ74_06165</name>
</gene>
<feature type="active site" description="O-(5'-phospho-DNA)-tyrosine intermediate" evidence="6">
    <location>
        <position position="119"/>
    </location>
</feature>
<comment type="caution">
    <text evidence="8">The sequence shown here is derived from an EMBL/GenBank/DDBJ whole genome shotgun (WGS) entry which is preliminary data.</text>
</comment>
<feature type="domain" description="Topo IIA-type catalytic" evidence="7">
    <location>
        <begin position="31"/>
        <end position="300"/>
    </location>
</feature>
<protein>
    <submittedName>
        <fullName evidence="8">DNA gyrase subunit A</fullName>
    </submittedName>
</protein>
<evidence type="ECO:0000256" key="2">
    <source>
        <dbReference type="ARBA" id="ARBA00008263"/>
    </source>
</evidence>
<dbReference type="EMBL" id="LJVE01000136">
    <property type="protein sequence ID" value="KPL12769.1"/>
    <property type="molecule type" value="Genomic_DNA"/>
</dbReference>
<comment type="similarity">
    <text evidence="2">Belongs to the type II topoisomerase GyrA/ParC subunit family.</text>
</comment>
<feature type="non-terminal residue" evidence="8">
    <location>
        <position position="300"/>
    </location>
</feature>
<dbReference type="GO" id="GO:0006265">
    <property type="term" value="P:DNA topological change"/>
    <property type="evidence" value="ECO:0007669"/>
    <property type="project" value="UniProtKB-UniRule"/>
</dbReference>
<dbReference type="FunFam" id="3.90.199.10:FF:000001">
    <property type="entry name" value="DNA gyrase subunit A"/>
    <property type="match status" value="1"/>
</dbReference>